<proteinExistence type="predicted"/>
<dbReference type="EMBL" id="JBEXAE010000005">
    <property type="protein sequence ID" value="MET6991359.1"/>
    <property type="molecule type" value="Genomic_DNA"/>
</dbReference>
<dbReference type="RefSeq" id="WP_354615901.1">
    <property type="nucleotide sequence ID" value="NZ_JBEXAE010000005.1"/>
</dbReference>
<keyword evidence="2" id="KW-1185">Reference proteome</keyword>
<dbReference type="InterPro" id="IPR014721">
    <property type="entry name" value="Ribsml_uS5_D2-typ_fold_subgr"/>
</dbReference>
<gene>
    <name evidence="1" type="ORF">ABXZ36_11950</name>
</gene>
<dbReference type="InterPro" id="IPR047765">
    <property type="entry name" value="GHMP_GYDIA-like"/>
</dbReference>
<protein>
    <submittedName>
        <fullName evidence="1">GYDIA family GHMP kinase</fullName>
    </submittedName>
</protein>
<dbReference type="Gene3D" id="3.30.230.10">
    <property type="match status" value="1"/>
</dbReference>
<sequence>MKQHYYSNGKLLISGEYAVLDGALSLAVPTKYGQALSVSTIEGNNIIWKSYTSNEEIWFETIFDPLEVLNNQPSSKTKTATAKSSVRETLLRILSEAHYLNPNFLNSTNGLLVESHLNFPRDWGLGSSSTLINNIAQWAQVDPFKLLWGAFSGSGYDIACAQHKTPILYRLDNLKPIVEEALFNPPFKDQLYFVHLNQKQNSREGITQYRETQFDLPNLISEVGQITEKLIRCKELQEFNSLINQHELLIAAALQIETVKTKLFPDFLGNIKSLGAWGGDFVLATGSEETKSYFSKKGFHTIIPYSEMIL</sequence>
<keyword evidence="1" id="KW-0418">Kinase</keyword>
<name>A0ABV2SW27_9FLAO</name>
<evidence type="ECO:0000313" key="2">
    <source>
        <dbReference type="Proteomes" id="UP001549799"/>
    </source>
</evidence>
<dbReference type="InterPro" id="IPR020568">
    <property type="entry name" value="Ribosomal_Su5_D2-typ_SF"/>
</dbReference>
<evidence type="ECO:0000313" key="1">
    <source>
        <dbReference type="EMBL" id="MET6991359.1"/>
    </source>
</evidence>
<dbReference type="NCBIfam" id="NF040656">
    <property type="entry name" value="GHMP_GYDIA"/>
    <property type="match status" value="1"/>
</dbReference>
<dbReference type="GO" id="GO:0016301">
    <property type="term" value="F:kinase activity"/>
    <property type="evidence" value="ECO:0007669"/>
    <property type="project" value="UniProtKB-KW"/>
</dbReference>
<reference evidence="1 2" key="1">
    <citation type="submission" date="2024-07" db="EMBL/GenBank/DDBJ databases">
        <title>The genome sequence of type strain Sediminicola arcticus GDMCC 1.2805.</title>
        <authorList>
            <person name="Liu Y."/>
        </authorList>
    </citation>
    <scope>NUCLEOTIDE SEQUENCE [LARGE SCALE GENOMIC DNA]</scope>
    <source>
        <strain evidence="1 2">GDMCC 1.2805</strain>
    </source>
</reference>
<dbReference type="Proteomes" id="UP001549799">
    <property type="component" value="Unassembled WGS sequence"/>
</dbReference>
<comment type="caution">
    <text evidence="1">The sequence shown here is derived from an EMBL/GenBank/DDBJ whole genome shotgun (WGS) entry which is preliminary data.</text>
</comment>
<dbReference type="SUPFAM" id="SSF54211">
    <property type="entry name" value="Ribosomal protein S5 domain 2-like"/>
    <property type="match status" value="1"/>
</dbReference>
<accession>A0ABV2SW27</accession>
<organism evidence="1 2">
    <name type="scientific">Sediminicola arcticus</name>
    <dbReference type="NCBI Taxonomy" id="1574308"/>
    <lineage>
        <taxon>Bacteria</taxon>
        <taxon>Pseudomonadati</taxon>
        <taxon>Bacteroidota</taxon>
        <taxon>Flavobacteriia</taxon>
        <taxon>Flavobacteriales</taxon>
        <taxon>Flavobacteriaceae</taxon>
        <taxon>Sediminicola</taxon>
    </lineage>
</organism>
<keyword evidence="1" id="KW-0808">Transferase</keyword>